<dbReference type="RefSeq" id="WP_046843698.1">
    <property type="nucleotide sequence ID" value="NZ_CP011389.1"/>
</dbReference>
<keyword evidence="4" id="KW-0732">Signal</keyword>
<feature type="chain" id="PRO_5002517642" description="Serine protease" evidence="4">
    <location>
        <begin position="23"/>
        <end position="628"/>
    </location>
</feature>
<keyword evidence="6" id="KW-1185">Reference proteome</keyword>
<proteinExistence type="predicted"/>
<dbReference type="EMBL" id="CP011389">
    <property type="protein sequence ID" value="AKH17128.1"/>
    <property type="molecule type" value="Genomic_DNA"/>
</dbReference>
<feature type="signal peptide" evidence="4">
    <location>
        <begin position="1"/>
        <end position="22"/>
    </location>
</feature>
<dbReference type="SUPFAM" id="SSF50494">
    <property type="entry name" value="Trypsin-like serine proteases"/>
    <property type="match status" value="1"/>
</dbReference>
<dbReference type="GO" id="GO:0004252">
    <property type="term" value="F:serine-type endopeptidase activity"/>
    <property type="evidence" value="ECO:0007669"/>
    <property type="project" value="InterPro"/>
</dbReference>
<feature type="region of interest" description="Disordered" evidence="3">
    <location>
        <begin position="599"/>
        <end position="628"/>
    </location>
</feature>
<gene>
    <name evidence="5" type="ORF">SY84_08760</name>
</gene>
<reference evidence="5 6" key="1">
    <citation type="submission" date="2015-01" db="EMBL/GenBank/DDBJ databases">
        <title>Deinococcus soli/N5/whole genome sequencing.</title>
        <authorList>
            <person name="Kim M.K."/>
            <person name="Srinivasan S."/>
            <person name="Lee J.-J."/>
        </authorList>
    </citation>
    <scope>NUCLEOTIDE SEQUENCE [LARGE SCALE GENOMIC DNA]</scope>
    <source>
        <strain evidence="5 6">N5</strain>
    </source>
</reference>
<evidence type="ECO:0008006" key="7">
    <source>
        <dbReference type="Google" id="ProtNLM"/>
    </source>
</evidence>
<sequence>MKTLKTWACAALLLASAAGAQALPKAVRERIIQATVMLLPTDANGDLDGSRGSGSVISPQGYILTNYHVVGDPDTRQLSPWIQVRVVQFADREPEFTYWGKVVAADPNLDLAIVQIVEDRNEKPVGKLNLPFVEVGDSNALSIGDDVFVFGFQGTGGMTLSFSRGSVGGFTGEDLSSSGRQWVKHDAQTGPGNSGGGVFDDSGVLVGVHSAGVAGNNNSRTSFMRPLALAWGLITPNVTGFVVRKGSGAAITPGTKVSAGSGGGVWPPALATGRAGVTGTVRVTGGAAAGTWTTEFTEVIDDGSLKGRARSGSRDQTAFFYYDEDNNEVWVEWTPDGKAYSSCVVEPGGVKAGSADWTGNLYSFTGLDSKGTRTGDCVVSLRARAAGTSSGPVAGTPAASSGPGLPALAAGQTWTVTFSQGGAYSVTLGARDSDGDYPGLATQSGKTGDALFTLDTDSLIMIVGRADKTFLTCTVDRTLRGSARAYQNSKDPGSAAGTCTLASGAVGATSTGTSSSGAALKWPLTLKVGQRWDVAFPGVGTFTVNLTEPDEESGFDGTATRGSEKGSVLMDADADELLLIVQRADQTFLICSAGRSGLGAGSVRGDATSHRDSTDRGTGLGSCTVTPR</sequence>
<evidence type="ECO:0000256" key="4">
    <source>
        <dbReference type="SAM" id="SignalP"/>
    </source>
</evidence>
<dbReference type="InterPro" id="IPR009003">
    <property type="entry name" value="Peptidase_S1_PA"/>
</dbReference>
<evidence type="ECO:0000256" key="2">
    <source>
        <dbReference type="ARBA" id="ARBA00022801"/>
    </source>
</evidence>
<evidence type="ECO:0000313" key="6">
    <source>
        <dbReference type="Proteomes" id="UP000034024"/>
    </source>
</evidence>
<accession>A0A0F7JQW8</accession>
<feature type="region of interest" description="Disordered" evidence="3">
    <location>
        <begin position="548"/>
        <end position="567"/>
    </location>
</feature>
<dbReference type="AlphaFoldDB" id="A0A0F7JQW8"/>
<dbReference type="Gene3D" id="2.40.10.120">
    <property type="match status" value="1"/>
</dbReference>
<evidence type="ECO:0000313" key="5">
    <source>
        <dbReference type="EMBL" id="AKH17128.1"/>
    </source>
</evidence>
<keyword evidence="1" id="KW-0645">Protease</keyword>
<dbReference type="OrthoDB" id="9766361at2"/>
<dbReference type="PANTHER" id="PTHR43343:SF3">
    <property type="entry name" value="PROTEASE DO-LIKE 8, CHLOROPLASTIC"/>
    <property type="match status" value="1"/>
</dbReference>
<dbReference type="PRINTS" id="PR00834">
    <property type="entry name" value="PROTEASES2C"/>
</dbReference>
<dbReference type="InterPro" id="IPR051201">
    <property type="entry name" value="Chloro_Bact_Ser_Proteases"/>
</dbReference>
<organism evidence="5 6">
    <name type="scientific">Deinococcus soli</name>
    <name type="common">ex Cha et al. 2016</name>
    <dbReference type="NCBI Taxonomy" id="1309411"/>
    <lineage>
        <taxon>Bacteria</taxon>
        <taxon>Thermotogati</taxon>
        <taxon>Deinococcota</taxon>
        <taxon>Deinococci</taxon>
        <taxon>Deinococcales</taxon>
        <taxon>Deinococcaceae</taxon>
        <taxon>Deinococcus</taxon>
    </lineage>
</organism>
<evidence type="ECO:0000256" key="1">
    <source>
        <dbReference type="ARBA" id="ARBA00022670"/>
    </source>
</evidence>
<dbReference type="InterPro" id="IPR001940">
    <property type="entry name" value="Peptidase_S1C"/>
</dbReference>
<dbReference type="Pfam" id="PF13365">
    <property type="entry name" value="Trypsin_2"/>
    <property type="match status" value="1"/>
</dbReference>
<protein>
    <recommendedName>
        <fullName evidence="7">Serine protease</fullName>
    </recommendedName>
</protein>
<dbReference type="Proteomes" id="UP000034024">
    <property type="component" value="Chromosome"/>
</dbReference>
<dbReference type="GO" id="GO:0006508">
    <property type="term" value="P:proteolysis"/>
    <property type="evidence" value="ECO:0007669"/>
    <property type="project" value="UniProtKB-KW"/>
</dbReference>
<dbReference type="PATRIC" id="fig|1309411.5.peg.1787"/>
<keyword evidence="2" id="KW-0378">Hydrolase</keyword>
<name>A0A0F7JQW8_9DEIO</name>
<dbReference type="KEGG" id="dch:SY84_08760"/>
<dbReference type="PANTHER" id="PTHR43343">
    <property type="entry name" value="PEPTIDASE S12"/>
    <property type="match status" value="1"/>
</dbReference>
<evidence type="ECO:0000256" key="3">
    <source>
        <dbReference type="SAM" id="MobiDB-lite"/>
    </source>
</evidence>